<feature type="transmembrane region" description="Helical" evidence="1">
    <location>
        <begin position="80"/>
        <end position="100"/>
    </location>
</feature>
<sequence>MLLEHSRSYIRIFVIYAILFVTSMAFGAAGYMDAMFTFVAISLPAYLFFLLVSQVRSGIALDNWMVARYPRGTWQFSAQIAWNGFALLLMIAWSITLVAFL</sequence>
<feature type="transmembrane region" description="Helical" evidence="1">
    <location>
        <begin position="12"/>
        <end position="32"/>
    </location>
</feature>
<gene>
    <name evidence="2" type="ORF">Poly51_59370</name>
</gene>
<dbReference type="EMBL" id="SJPW01000010">
    <property type="protein sequence ID" value="TWU44668.1"/>
    <property type="molecule type" value="Genomic_DNA"/>
</dbReference>
<name>A0A5C6E739_9BACT</name>
<comment type="caution">
    <text evidence="2">The sequence shown here is derived from an EMBL/GenBank/DDBJ whole genome shotgun (WGS) entry which is preliminary data.</text>
</comment>
<dbReference type="OrthoDB" id="9841523at2"/>
<accession>A0A5C6E739</accession>
<evidence type="ECO:0000256" key="1">
    <source>
        <dbReference type="SAM" id="Phobius"/>
    </source>
</evidence>
<dbReference type="Proteomes" id="UP000318288">
    <property type="component" value="Unassembled WGS sequence"/>
</dbReference>
<evidence type="ECO:0000313" key="2">
    <source>
        <dbReference type="EMBL" id="TWU44668.1"/>
    </source>
</evidence>
<dbReference type="AlphaFoldDB" id="A0A5C6E739"/>
<keyword evidence="3" id="KW-1185">Reference proteome</keyword>
<dbReference type="RefSeq" id="WP_146462327.1">
    <property type="nucleotide sequence ID" value="NZ_SJPW01000010.1"/>
</dbReference>
<keyword evidence="1" id="KW-1133">Transmembrane helix</keyword>
<keyword evidence="1" id="KW-0812">Transmembrane</keyword>
<proteinExistence type="predicted"/>
<feature type="transmembrane region" description="Helical" evidence="1">
    <location>
        <begin position="38"/>
        <end position="59"/>
    </location>
</feature>
<keyword evidence="1" id="KW-0472">Membrane</keyword>
<organism evidence="2 3">
    <name type="scientific">Rubripirellula tenax</name>
    <dbReference type="NCBI Taxonomy" id="2528015"/>
    <lineage>
        <taxon>Bacteria</taxon>
        <taxon>Pseudomonadati</taxon>
        <taxon>Planctomycetota</taxon>
        <taxon>Planctomycetia</taxon>
        <taxon>Pirellulales</taxon>
        <taxon>Pirellulaceae</taxon>
        <taxon>Rubripirellula</taxon>
    </lineage>
</organism>
<evidence type="ECO:0000313" key="3">
    <source>
        <dbReference type="Proteomes" id="UP000318288"/>
    </source>
</evidence>
<reference evidence="2 3" key="1">
    <citation type="submission" date="2019-02" db="EMBL/GenBank/DDBJ databases">
        <title>Deep-cultivation of Planctomycetes and their phenomic and genomic characterization uncovers novel biology.</title>
        <authorList>
            <person name="Wiegand S."/>
            <person name="Jogler M."/>
            <person name="Boedeker C."/>
            <person name="Pinto D."/>
            <person name="Vollmers J."/>
            <person name="Rivas-Marin E."/>
            <person name="Kohn T."/>
            <person name="Peeters S.H."/>
            <person name="Heuer A."/>
            <person name="Rast P."/>
            <person name="Oberbeckmann S."/>
            <person name="Bunk B."/>
            <person name="Jeske O."/>
            <person name="Meyerdierks A."/>
            <person name="Storesund J.E."/>
            <person name="Kallscheuer N."/>
            <person name="Luecker S."/>
            <person name="Lage O.M."/>
            <person name="Pohl T."/>
            <person name="Merkel B.J."/>
            <person name="Hornburger P."/>
            <person name="Mueller R.-W."/>
            <person name="Bruemmer F."/>
            <person name="Labrenz M."/>
            <person name="Spormann A.M."/>
            <person name="Op Den Camp H."/>
            <person name="Overmann J."/>
            <person name="Amann R."/>
            <person name="Jetten M.S.M."/>
            <person name="Mascher T."/>
            <person name="Medema M.H."/>
            <person name="Devos D.P."/>
            <person name="Kaster A.-K."/>
            <person name="Ovreas L."/>
            <person name="Rohde M."/>
            <person name="Galperin M.Y."/>
            <person name="Jogler C."/>
        </authorList>
    </citation>
    <scope>NUCLEOTIDE SEQUENCE [LARGE SCALE GENOMIC DNA]</scope>
    <source>
        <strain evidence="2 3">Poly51</strain>
    </source>
</reference>
<protein>
    <submittedName>
        <fullName evidence="2">Uncharacterized protein</fullName>
    </submittedName>
</protein>